<name>A0AA39TBS5_9AGAR</name>
<dbReference type="Proteomes" id="UP001175228">
    <property type="component" value="Unassembled WGS sequence"/>
</dbReference>
<keyword evidence="2" id="KW-1185">Reference proteome</keyword>
<dbReference type="PANTHER" id="PTHR46082:SF11">
    <property type="entry name" value="AAA+ ATPASE DOMAIN-CONTAINING PROTEIN-RELATED"/>
    <property type="match status" value="1"/>
</dbReference>
<evidence type="ECO:0000313" key="1">
    <source>
        <dbReference type="EMBL" id="KAK0478616.1"/>
    </source>
</evidence>
<dbReference type="Gene3D" id="3.40.50.300">
    <property type="entry name" value="P-loop containing nucleotide triphosphate hydrolases"/>
    <property type="match status" value="1"/>
</dbReference>
<gene>
    <name evidence="1" type="ORF">EDD18DRAFT_1086915</name>
</gene>
<organism evidence="1 2">
    <name type="scientific">Armillaria luteobubalina</name>
    <dbReference type="NCBI Taxonomy" id="153913"/>
    <lineage>
        <taxon>Eukaryota</taxon>
        <taxon>Fungi</taxon>
        <taxon>Dikarya</taxon>
        <taxon>Basidiomycota</taxon>
        <taxon>Agaricomycotina</taxon>
        <taxon>Agaricomycetes</taxon>
        <taxon>Agaricomycetidae</taxon>
        <taxon>Agaricales</taxon>
        <taxon>Marasmiineae</taxon>
        <taxon>Physalacriaceae</taxon>
        <taxon>Armillaria</taxon>
    </lineage>
</organism>
<accession>A0AA39TBS5</accession>
<dbReference type="AlphaFoldDB" id="A0AA39TBS5"/>
<comment type="caution">
    <text evidence="1">The sequence shown here is derived from an EMBL/GenBank/DDBJ whole genome shotgun (WGS) entry which is preliminary data.</text>
</comment>
<dbReference type="InterPro" id="IPR027417">
    <property type="entry name" value="P-loop_NTPase"/>
</dbReference>
<protein>
    <recommendedName>
        <fullName evidence="3">TPR-like protein</fullName>
    </recommendedName>
</protein>
<dbReference type="InterPro" id="IPR053137">
    <property type="entry name" value="NLR-like"/>
</dbReference>
<dbReference type="Pfam" id="PF13374">
    <property type="entry name" value="TPR_10"/>
    <property type="match status" value="5"/>
</dbReference>
<dbReference type="EMBL" id="JAUEPU010000095">
    <property type="protein sequence ID" value="KAK0478616.1"/>
    <property type="molecule type" value="Genomic_DNA"/>
</dbReference>
<dbReference type="SUPFAM" id="SSF48452">
    <property type="entry name" value="TPR-like"/>
    <property type="match status" value="2"/>
</dbReference>
<sequence>MRLKVIAHNIKVDVYAQKPPLLVLENADPSLELEKYLPYSLHNSIFITSTNETVFHFASGQAYKFKLLDSADQHSAGNLCQLIDRAFAPLQHVVTIVAKGGTGKTQLVLRFVSENLFRFTHIWFLDATSDATFTADFEKLGKAASVGESVNDVREFLGRMHEDWLFIFDNADDPKVDLSKYIPRCNHGNVIITSCLTKIHQMASPGCRFDFADLEESEAVDLLLKHAALNPDNGNWQLASEIVNALGCQALAVATAGAYIASTATCTLSKYLSLFKWKRNELLKYEMMSLDSYQKTVFSAFQLSFDKLQPSTKLFMQICAFFHHIAIPIELFHCASTFTGQDLSPEEKEKTSAVDGLMHFLSLFAYDGSWDDTIDELSQLSLTIYDPDTKTISFHSVLHMCIQETIIDKKNICYITGLLLAHATLSDRKDADYKFQQMLITHIDSIHQNNCFTFLIYKCLIKICMNAGSLRKAESIGQEALKYCKCYFEKCHPNTLTLMARLACTYWQQGQLEKAEVLEDKTLRLCKEVLGECHPDTLTSMTNLVCTYQQQGQLEKAEILEDETLRLCKEVLGECHPHTLTSMANLAHIYWQQEQLEKAQVLEEETLTLCKEVLGECHPDTLTSKINLACTYQQQGQLEKAEVLEVETLRLCKEVLGECHPDTLTSMANLACTHWQQGQLEKAEVLEEETLRLHKEVLGECHPQTLISMANLAHTYWQQGQLKKAETLEEETLKLRKEVLGELHPHTLKSMANLACTYQQQGQLEKAEVLEEETLRLHKEVLGEYHPDTLTSMGNLAYTYWQQGQLEKAEILEEETLKLSREVLGECHPHTLTSMANLAFTYKQQGLLGKAEVLKEEILKLCKEVFEEYHPDT</sequence>
<dbReference type="InterPro" id="IPR019734">
    <property type="entry name" value="TPR_rpt"/>
</dbReference>
<dbReference type="PANTHER" id="PTHR46082">
    <property type="entry name" value="ATP/GTP-BINDING PROTEIN-RELATED"/>
    <property type="match status" value="1"/>
</dbReference>
<reference evidence="1" key="1">
    <citation type="submission" date="2023-06" db="EMBL/GenBank/DDBJ databases">
        <authorList>
            <consortium name="Lawrence Berkeley National Laboratory"/>
            <person name="Ahrendt S."/>
            <person name="Sahu N."/>
            <person name="Indic B."/>
            <person name="Wong-Bajracharya J."/>
            <person name="Merenyi Z."/>
            <person name="Ke H.-M."/>
            <person name="Monk M."/>
            <person name="Kocsube S."/>
            <person name="Drula E."/>
            <person name="Lipzen A."/>
            <person name="Balint B."/>
            <person name="Henrissat B."/>
            <person name="Andreopoulos B."/>
            <person name="Martin F.M."/>
            <person name="Harder C.B."/>
            <person name="Rigling D."/>
            <person name="Ford K.L."/>
            <person name="Foster G.D."/>
            <person name="Pangilinan J."/>
            <person name="Papanicolaou A."/>
            <person name="Barry K."/>
            <person name="LaButti K."/>
            <person name="Viragh M."/>
            <person name="Koriabine M."/>
            <person name="Yan M."/>
            <person name="Riley R."/>
            <person name="Champramary S."/>
            <person name="Plett K.L."/>
            <person name="Tsai I.J."/>
            <person name="Slot J."/>
            <person name="Sipos G."/>
            <person name="Plett J."/>
            <person name="Nagy L.G."/>
            <person name="Grigoriev I.V."/>
        </authorList>
    </citation>
    <scope>NUCLEOTIDE SEQUENCE</scope>
    <source>
        <strain evidence="1">HWK02</strain>
    </source>
</reference>
<dbReference type="SUPFAM" id="SSF52540">
    <property type="entry name" value="P-loop containing nucleoside triphosphate hydrolases"/>
    <property type="match status" value="1"/>
</dbReference>
<dbReference type="InterPro" id="IPR011990">
    <property type="entry name" value="TPR-like_helical_dom_sf"/>
</dbReference>
<dbReference type="SMART" id="SM00028">
    <property type="entry name" value="TPR"/>
    <property type="match status" value="8"/>
</dbReference>
<evidence type="ECO:0008006" key="3">
    <source>
        <dbReference type="Google" id="ProtNLM"/>
    </source>
</evidence>
<evidence type="ECO:0000313" key="2">
    <source>
        <dbReference type="Proteomes" id="UP001175228"/>
    </source>
</evidence>
<dbReference type="Pfam" id="PF13424">
    <property type="entry name" value="TPR_12"/>
    <property type="match status" value="2"/>
</dbReference>
<dbReference type="Gene3D" id="1.25.40.10">
    <property type="entry name" value="Tetratricopeptide repeat domain"/>
    <property type="match status" value="3"/>
</dbReference>
<proteinExistence type="predicted"/>